<dbReference type="InterPro" id="IPR005119">
    <property type="entry name" value="LysR_subst-bd"/>
</dbReference>
<dbReference type="FunFam" id="1.10.10.10:FF:000001">
    <property type="entry name" value="LysR family transcriptional regulator"/>
    <property type="match status" value="1"/>
</dbReference>
<evidence type="ECO:0000256" key="4">
    <source>
        <dbReference type="ARBA" id="ARBA00023163"/>
    </source>
</evidence>
<dbReference type="RefSeq" id="WP_185672977.1">
    <property type="nucleotide sequence ID" value="NZ_JACJVP010000062.1"/>
</dbReference>
<dbReference type="PANTHER" id="PTHR30346">
    <property type="entry name" value="TRANSCRIPTIONAL DUAL REGULATOR HCAR-RELATED"/>
    <property type="match status" value="1"/>
</dbReference>
<sequence length="304" mass="33738">MELLQLQYFRTVARLEHMTQAAQALRIAQPALSKTIARLEEDLGVPLFDRQGRQIRLNAFGRAFLARTETALSALEEGRRELTDLAGITRGRLHIATPTLNRLSAALTAYRELYPEVSLRVTQVPTEEMVRLLESGEADFGFSSLPFNRPGIRELPVLREEVCLAVPAGHRWADRPGIALAETAGEPFIGYTEDNPFRQRDDALFRQAGMVPKYACEVSEPAAKTSLIRAGLGIGFAGACNRDRTDPPPSLSMLRISDPVCQGSFQLAWHERHYMSKAAEAFRDFLVKFIADETDSKRPLAGAG</sequence>
<evidence type="ECO:0000313" key="7">
    <source>
        <dbReference type="Proteomes" id="UP000547209"/>
    </source>
</evidence>
<dbReference type="PRINTS" id="PR00039">
    <property type="entry name" value="HTHLYSR"/>
</dbReference>
<dbReference type="Proteomes" id="UP000547209">
    <property type="component" value="Unassembled WGS sequence"/>
</dbReference>
<dbReference type="Pfam" id="PF00126">
    <property type="entry name" value="HTH_1"/>
    <property type="match status" value="1"/>
</dbReference>
<comment type="caution">
    <text evidence="6">The sequence shown here is derived from an EMBL/GenBank/DDBJ whole genome shotgun (WGS) entry which is preliminary data.</text>
</comment>
<evidence type="ECO:0000259" key="5">
    <source>
        <dbReference type="PROSITE" id="PS50931"/>
    </source>
</evidence>
<dbReference type="InterPro" id="IPR036388">
    <property type="entry name" value="WH-like_DNA-bd_sf"/>
</dbReference>
<evidence type="ECO:0000256" key="1">
    <source>
        <dbReference type="ARBA" id="ARBA00009437"/>
    </source>
</evidence>
<gene>
    <name evidence="6" type="ORF">H7C19_31125</name>
</gene>
<dbReference type="Gene3D" id="1.10.10.10">
    <property type="entry name" value="Winged helix-like DNA-binding domain superfamily/Winged helix DNA-binding domain"/>
    <property type="match status" value="1"/>
</dbReference>
<evidence type="ECO:0000313" key="6">
    <source>
        <dbReference type="EMBL" id="MBB6675123.1"/>
    </source>
</evidence>
<evidence type="ECO:0000256" key="2">
    <source>
        <dbReference type="ARBA" id="ARBA00023015"/>
    </source>
</evidence>
<dbReference type="GO" id="GO:0032993">
    <property type="term" value="C:protein-DNA complex"/>
    <property type="evidence" value="ECO:0007669"/>
    <property type="project" value="TreeGrafter"/>
</dbReference>
<dbReference type="EMBL" id="JACJVP010000062">
    <property type="protein sequence ID" value="MBB6675123.1"/>
    <property type="molecule type" value="Genomic_DNA"/>
</dbReference>
<keyword evidence="4" id="KW-0804">Transcription</keyword>
<accession>A0A7X0RWT0</accession>
<keyword evidence="2" id="KW-0805">Transcription regulation</keyword>
<dbReference type="GO" id="GO:0003677">
    <property type="term" value="F:DNA binding"/>
    <property type="evidence" value="ECO:0007669"/>
    <property type="project" value="UniProtKB-KW"/>
</dbReference>
<reference evidence="6 7" key="1">
    <citation type="submission" date="2020-08" db="EMBL/GenBank/DDBJ databases">
        <title>Cohnella phylogeny.</title>
        <authorList>
            <person name="Dunlap C."/>
        </authorList>
    </citation>
    <scope>NUCLEOTIDE SEQUENCE [LARGE SCALE GENOMIC DNA]</scope>
    <source>
        <strain evidence="6 7">DSM 28246</strain>
    </source>
</reference>
<dbReference type="InterPro" id="IPR000847">
    <property type="entry name" value="LysR_HTH_N"/>
</dbReference>
<dbReference type="InterPro" id="IPR036390">
    <property type="entry name" value="WH_DNA-bd_sf"/>
</dbReference>
<organism evidence="6 7">
    <name type="scientific">Cohnella nanjingensis</name>
    <dbReference type="NCBI Taxonomy" id="1387779"/>
    <lineage>
        <taxon>Bacteria</taxon>
        <taxon>Bacillati</taxon>
        <taxon>Bacillota</taxon>
        <taxon>Bacilli</taxon>
        <taxon>Bacillales</taxon>
        <taxon>Paenibacillaceae</taxon>
        <taxon>Cohnella</taxon>
    </lineage>
</organism>
<dbReference type="SUPFAM" id="SSF53850">
    <property type="entry name" value="Periplasmic binding protein-like II"/>
    <property type="match status" value="1"/>
</dbReference>
<dbReference type="CDD" id="cd05466">
    <property type="entry name" value="PBP2_LTTR_substrate"/>
    <property type="match status" value="1"/>
</dbReference>
<feature type="domain" description="HTH lysR-type" evidence="5">
    <location>
        <begin position="1"/>
        <end position="58"/>
    </location>
</feature>
<evidence type="ECO:0000256" key="3">
    <source>
        <dbReference type="ARBA" id="ARBA00023125"/>
    </source>
</evidence>
<name>A0A7X0RWT0_9BACL</name>
<comment type="similarity">
    <text evidence="1">Belongs to the LysR transcriptional regulatory family.</text>
</comment>
<protein>
    <submittedName>
        <fullName evidence="6">LysR family transcriptional regulator</fullName>
    </submittedName>
</protein>
<dbReference type="AlphaFoldDB" id="A0A7X0RWT0"/>
<dbReference type="PANTHER" id="PTHR30346:SF28">
    <property type="entry name" value="HTH-TYPE TRANSCRIPTIONAL REGULATOR CYNR"/>
    <property type="match status" value="1"/>
</dbReference>
<keyword evidence="7" id="KW-1185">Reference proteome</keyword>
<dbReference type="Gene3D" id="3.40.190.290">
    <property type="match status" value="1"/>
</dbReference>
<dbReference type="PROSITE" id="PS50931">
    <property type="entry name" value="HTH_LYSR"/>
    <property type="match status" value="1"/>
</dbReference>
<dbReference type="SUPFAM" id="SSF46785">
    <property type="entry name" value="Winged helix' DNA-binding domain"/>
    <property type="match status" value="1"/>
</dbReference>
<proteinExistence type="inferred from homology"/>
<dbReference type="GO" id="GO:0003700">
    <property type="term" value="F:DNA-binding transcription factor activity"/>
    <property type="evidence" value="ECO:0007669"/>
    <property type="project" value="InterPro"/>
</dbReference>
<keyword evidence="3" id="KW-0238">DNA-binding</keyword>
<dbReference type="Pfam" id="PF03466">
    <property type="entry name" value="LysR_substrate"/>
    <property type="match status" value="1"/>
</dbReference>